<sequence>MPPKKTTTPMTDAAIKQLISQGFADALAELEANINSRNVMTATIQEVAEEDKCLLFMESVFHISNCTIACQIKFSTCTLLGSDLMWWNSHVKTIGHDAAYEMPWKTLKKMITAKYCPKGEIKKLEIKPWNLKPFKRQNVARAYTARHGEKKVYGGSKPICPKCNYHHDGKCAPKYTNCKRTSYLARDCRSPAAAAHNQKAPWANQRVSLALSVELKANTRGIARRTTPNSNVVMGTFLLNNRYASILFDTCADRSFVSTAFSSLIDIIPTILNHDYDVELADRKIIRVNTIIRGCTLNFLNHTFNIDLMPLKLGSFDIIIGMDWLAKYHAVIVCDKKIVCIPPTQQVEFQIDLIPGAAPVARVPYQLAPSEMKELLDQLQELFDKGFIRPSSSPWGAPVLFVKKKDGVTAAKLMLLVQKLLLLVLKVNVVGSNVYSKIDLRLGYHQLRVREEDILKTAFRTRYSHYEFQVMSFGLTNVPAVFIDVMNRVCKPYLDKFVIIFIEDILIYSKSKQEQEEHLKLILYFLKKEELYAKFSLCEFWIPKVQFLDYVIDSKGIYVDPAKIDSIKYWVSPKTPTEIHQFLGLVSYYRRFIEGFSKIAKLMTKLTQKKVKFDWGDKQEAAFQLLKEMFCSAPILALPEGAENFIVYCDASNKGLGVVLMQNEKQIFEARTEARKPENLEAEDVGGMLVETSRELKKLRKEKLEPRANRTLCLNNKSWLSYYGDLKTLIMHESHKSNYFVHPGSDKMYQDIKKLYWWPNMKADIATYVCKCLTCLNVKFEHQKPAGLLVQPEIPLWKWDNITMDFITKLPRTSSGYDTIWLIVSPWKGVIRFGKQGKLNPRYIGPFKVLAKVGTVAYKLELPQQLSRVHSTFHVSNLKKCLSDKPLAIPLDKIHIDDKLHFVEEPIEIIDREVKRSKQSLIPIIKV</sequence>
<evidence type="ECO:0000256" key="11">
    <source>
        <dbReference type="ARBA" id="ARBA00022918"/>
    </source>
</evidence>
<evidence type="ECO:0000256" key="6">
    <source>
        <dbReference type="ARBA" id="ARBA00022750"/>
    </source>
</evidence>
<gene>
    <name evidence="20" type="ORF">Tco_0954308</name>
</gene>
<feature type="domain" description="Reverse transcriptase" evidence="16">
    <location>
        <begin position="431"/>
        <end position="549"/>
    </location>
</feature>
<dbReference type="Pfam" id="PF08284">
    <property type="entry name" value="RVP_2"/>
    <property type="match status" value="1"/>
</dbReference>
<keyword evidence="3" id="KW-0548">Nucleotidyltransferase</keyword>
<evidence type="ECO:0000256" key="9">
    <source>
        <dbReference type="ARBA" id="ARBA00022842"/>
    </source>
</evidence>
<evidence type="ECO:0000259" key="17">
    <source>
        <dbReference type="Pfam" id="PF17919"/>
    </source>
</evidence>
<dbReference type="InterPro" id="IPR043128">
    <property type="entry name" value="Rev_trsase/Diguanyl_cyclase"/>
</dbReference>
<dbReference type="Pfam" id="PF17919">
    <property type="entry name" value="RT_RNaseH_2"/>
    <property type="match status" value="1"/>
</dbReference>
<dbReference type="Proteomes" id="UP001151760">
    <property type="component" value="Unassembled WGS sequence"/>
</dbReference>
<evidence type="ECO:0000256" key="7">
    <source>
        <dbReference type="ARBA" id="ARBA00022759"/>
    </source>
</evidence>
<evidence type="ECO:0000259" key="16">
    <source>
        <dbReference type="Pfam" id="PF00078"/>
    </source>
</evidence>
<feature type="domain" description="Integrase zinc-binding" evidence="18">
    <location>
        <begin position="726"/>
        <end position="779"/>
    </location>
</feature>
<dbReference type="Gene3D" id="2.40.70.10">
    <property type="entry name" value="Acid Proteases"/>
    <property type="match status" value="1"/>
</dbReference>
<keyword evidence="13" id="KW-0238">DNA-binding</keyword>
<reference evidence="20" key="1">
    <citation type="journal article" date="2022" name="Int. J. Mol. Sci.">
        <title>Draft Genome of Tanacetum Coccineum: Genomic Comparison of Closely Related Tanacetum-Family Plants.</title>
        <authorList>
            <person name="Yamashiro T."/>
            <person name="Shiraishi A."/>
            <person name="Nakayama K."/>
            <person name="Satake H."/>
        </authorList>
    </citation>
    <scope>NUCLEOTIDE SEQUENCE</scope>
</reference>
<name>A0ABQ5E2M1_9ASTR</name>
<organism evidence="20 21">
    <name type="scientific">Tanacetum coccineum</name>
    <dbReference type="NCBI Taxonomy" id="301880"/>
    <lineage>
        <taxon>Eukaryota</taxon>
        <taxon>Viridiplantae</taxon>
        <taxon>Streptophyta</taxon>
        <taxon>Embryophyta</taxon>
        <taxon>Tracheophyta</taxon>
        <taxon>Spermatophyta</taxon>
        <taxon>Magnoliopsida</taxon>
        <taxon>eudicotyledons</taxon>
        <taxon>Gunneridae</taxon>
        <taxon>Pentapetalae</taxon>
        <taxon>asterids</taxon>
        <taxon>campanulids</taxon>
        <taxon>Asterales</taxon>
        <taxon>Asteraceae</taxon>
        <taxon>Asteroideae</taxon>
        <taxon>Anthemideae</taxon>
        <taxon>Anthemidinae</taxon>
        <taxon>Tanacetum</taxon>
    </lineage>
</organism>
<reference evidence="20" key="2">
    <citation type="submission" date="2022-01" db="EMBL/GenBank/DDBJ databases">
        <authorList>
            <person name="Yamashiro T."/>
            <person name="Shiraishi A."/>
            <person name="Satake H."/>
            <person name="Nakayama K."/>
        </authorList>
    </citation>
    <scope>NUCLEOTIDE SEQUENCE</scope>
</reference>
<evidence type="ECO:0000256" key="13">
    <source>
        <dbReference type="ARBA" id="ARBA00023125"/>
    </source>
</evidence>
<dbReference type="PANTHER" id="PTHR37984:SF5">
    <property type="entry name" value="PROTEIN NYNRIN-LIKE"/>
    <property type="match status" value="1"/>
</dbReference>
<keyword evidence="11 20" id="KW-0695">RNA-directed DNA polymerase</keyword>
<keyword evidence="5" id="KW-0479">Metal-binding</keyword>
<dbReference type="CDD" id="cd01647">
    <property type="entry name" value="RT_LTR"/>
    <property type="match status" value="1"/>
</dbReference>
<dbReference type="InterPro" id="IPR050951">
    <property type="entry name" value="Retrovirus_Pol_polyprotein"/>
</dbReference>
<keyword evidence="7" id="KW-0255">Endonuclease</keyword>
<dbReference type="Gene3D" id="3.30.70.270">
    <property type="match status" value="2"/>
</dbReference>
<evidence type="ECO:0000313" key="21">
    <source>
        <dbReference type="Proteomes" id="UP001151760"/>
    </source>
</evidence>
<keyword evidence="9" id="KW-0460">Magnesium</keyword>
<accession>A0ABQ5E2M1</accession>
<evidence type="ECO:0000256" key="14">
    <source>
        <dbReference type="ARBA" id="ARBA00023172"/>
    </source>
</evidence>
<evidence type="ECO:0000256" key="8">
    <source>
        <dbReference type="ARBA" id="ARBA00022801"/>
    </source>
</evidence>
<dbReference type="PANTHER" id="PTHR37984">
    <property type="entry name" value="PROTEIN CBG26694"/>
    <property type="match status" value="1"/>
</dbReference>
<evidence type="ECO:0000256" key="12">
    <source>
        <dbReference type="ARBA" id="ARBA00022932"/>
    </source>
</evidence>
<dbReference type="Gene3D" id="3.10.10.10">
    <property type="entry name" value="HIV Type 1 Reverse Transcriptase, subunit A, domain 1"/>
    <property type="match status" value="2"/>
</dbReference>
<feature type="domain" description="Tf2-1-like SH3-like" evidence="19">
    <location>
        <begin position="818"/>
        <end position="881"/>
    </location>
</feature>
<dbReference type="Gene3D" id="1.10.340.70">
    <property type="match status" value="1"/>
</dbReference>
<evidence type="ECO:0000256" key="4">
    <source>
        <dbReference type="ARBA" id="ARBA00022722"/>
    </source>
</evidence>
<dbReference type="InterPro" id="IPR041577">
    <property type="entry name" value="RT_RNaseH_2"/>
</dbReference>
<protein>
    <submittedName>
        <fullName evidence="20">Reverse transcriptase domain-containing protein</fullName>
    </submittedName>
</protein>
<keyword evidence="12" id="KW-0239">DNA-directed DNA polymerase</keyword>
<dbReference type="InterPro" id="IPR056924">
    <property type="entry name" value="SH3_Tf2-1"/>
</dbReference>
<evidence type="ECO:0000256" key="3">
    <source>
        <dbReference type="ARBA" id="ARBA00022695"/>
    </source>
</evidence>
<dbReference type="EMBL" id="BQNB010015914">
    <property type="protein sequence ID" value="GJT45593.1"/>
    <property type="molecule type" value="Genomic_DNA"/>
</dbReference>
<proteinExistence type="predicted"/>
<dbReference type="Pfam" id="PF00078">
    <property type="entry name" value="RVT_1"/>
    <property type="match status" value="1"/>
</dbReference>
<evidence type="ECO:0000256" key="1">
    <source>
        <dbReference type="ARBA" id="ARBA00022670"/>
    </source>
</evidence>
<keyword evidence="8" id="KW-0378">Hydrolase</keyword>
<evidence type="ECO:0000259" key="19">
    <source>
        <dbReference type="Pfam" id="PF24626"/>
    </source>
</evidence>
<evidence type="ECO:0000256" key="5">
    <source>
        <dbReference type="ARBA" id="ARBA00022723"/>
    </source>
</evidence>
<dbReference type="SUPFAM" id="SSF50630">
    <property type="entry name" value="Acid proteases"/>
    <property type="match status" value="1"/>
</dbReference>
<keyword evidence="21" id="KW-1185">Reference proteome</keyword>
<keyword evidence="15" id="KW-0511">Multifunctional enzyme</keyword>
<keyword evidence="4" id="KW-0540">Nuclease</keyword>
<dbReference type="InterPro" id="IPR041588">
    <property type="entry name" value="Integrase_H2C2"/>
</dbReference>
<dbReference type="Pfam" id="PF17921">
    <property type="entry name" value="Integrase_H2C2"/>
    <property type="match status" value="1"/>
</dbReference>
<dbReference type="InterPro" id="IPR000477">
    <property type="entry name" value="RT_dom"/>
</dbReference>
<dbReference type="SUPFAM" id="SSF56672">
    <property type="entry name" value="DNA/RNA polymerases"/>
    <property type="match status" value="1"/>
</dbReference>
<dbReference type="InterPro" id="IPR021109">
    <property type="entry name" value="Peptidase_aspartic_dom_sf"/>
</dbReference>
<keyword evidence="14" id="KW-0233">DNA recombination</keyword>
<keyword evidence="6" id="KW-0064">Aspartyl protease</keyword>
<evidence type="ECO:0000256" key="10">
    <source>
        <dbReference type="ARBA" id="ARBA00022908"/>
    </source>
</evidence>
<keyword evidence="1" id="KW-0645">Protease</keyword>
<evidence type="ECO:0000256" key="2">
    <source>
        <dbReference type="ARBA" id="ARBA00022679"/>
    </source>
</evidence>
<evidence type="ECO:0000259" key="18">
    <source>
        <dbReference type="Pfam" id="PF17921"/>
    </source>
</evidence>
<dbReference type="InterPro" id="IPR043502">
    <property type="entry name" value="DNA/RNA_pol_sf"/>
</dbReference>
<keyword evidence="2" id="KW-0808">Transferase</keyword>
<evidence type="ECO:0000313" key="20">
    <source>
        <dbReference type="EMBL" id="GJT45593.1"/>
    </source>
</evidence>
<dbReference type="GO" id="GO:0003964">
    <property type="term" value="F:RNA-directed DNA polymerase activity"/>
    <property type="evidence" value="ECO:0007669"/>
    <property type="project" value="UniProtKB-KW"/>
</dbReference>
<evidence type="ECO:0000256" key="15">
    <source>
        <dbReference type="ARBA" id="ARBA00023268"/>
    </source>
</evidence>
<dbReference type="CDD" id="cd00303">
    <property type="entry name" value="retropepsin_like"/>
    <property type="match status" value="1"/>
</dbReference>
<feature type="domain" description="Reverse transcriptase/retrotransposon-derived protein RNase H-like" evidence="17">
    <location>
        <begin position="615"/>
        <end position="665"/>
    </location>
</feature>
<dbReference type="Pfam" id="PF24626">
    <property type="entry name" value="SH3_Tf2-1"/>
    <property type="match status" value="1"/>
</dbReference>
<keyword evidence="10" id="KW-0229">DNA integration</keyword>
<comment type="caution">
    <text evidence="20">The sequence shown here is derived from an EMBL/GenBank/DDBJ whole genome shotgun (WGS) entry which is preliminary data.</text>
</comment>